<protein>
    <submittedName>
        <fullName evidence="2">Uncharacterized protein</fullName>
    </submittedName>
</protein>
<dbReference type="Proteomes" id="UP001419268">
    <property type="component" value="Unassembled WGS sequence"/>
</dbReference>
<reference evidence="2 3" key="1">
    <citation type="submission" date="2024-01" db="EMBL/GenBank/DDBJ databases">
        <title>Genome assemblies of Stephania.</title>
        <authorList>
            <person name="Yang L."/>
        </authorList>
    </citation>
    <scope>NUCLEOTIDE SEQUENCE [LARGE SCALE GENOMIC DNA]</scope>
    <source>
        <strain evidence="2">JXDWG</strain>
        <tissue evidence="2">Leaf</tissue>
    </source>
</reference>
<dbReference type="AlphaFoldDB" id="A0AAP0HJI2"/>
<dbReference type="Gene3D" id="1.25.40.1040">
    <property type="match status" value="1"/>
</dbReference>
<proteinExistence type="predicted"/>
<evidence type="ECO:0000313" key="3">
    <source>
        <dbReference type="Proteomes" id="UP001419268"/>
    </source>
</evidence>
<keyword evidence="1" id="KW-0175">Coiled coil</keyword>
<gene>
    <name evidence="2" type="ORF">Scep_028361</name>
</gene>
<comment type="caution">
    <text evidence="2">The sequence shown here is derived from an EMBL/GenBank/DDBJ whole genome shotgun (WGS) entry which is preliminary data.</text>
</comment>
<name>A0AAP0HJI2_9MAGN</name>
<organism evidence="2 3">
    <name type="scientific">Stephania cephalantha</name>
    <dbReference type="NCBI Taxonomy" id="152367"/>
    <lineage>
        <taxon>Eukaryota</taxon>
        <taxon>Viridiplantae</taxon>
        <taxon>Streptophyta</taxon>
        <taxon>Embryophyta</taxon>
        <taxon>Tracheophyta</taxon>
        <taxon>Spermatophyta</taxon>
        <taxon>Magnoliopsida</taxon>
        <taxon>Ranunculales</taxon>
        <taxon>Menispermaceae</taxon>
        <taxon>Menispermoideae</taxon>
        <taxon>Cissampelideae</taxon>
        <taxon>Stephania</taxon>
    </lineage>
</organism>
<evidence type="ECO:0000256" key="1">
    <source>
        <dbReference type="SAM" id="Coils"/>
    </source>
</evidence>
<dbReference type="EMBL" id="JBBNAG010000012">
    <property type="protein sequence ID" value="KAK9089279.1"/>
    <property type="molecule type" value="Genomic_DNA"/>
</dbReference>
<evidence type="ECO:0000313" key="2">
    <source>
        <dbReference type="EMBL" id="KAK9089279.1"/>
    </source>
</evidence>
<feature type="coiled-coil region" evidence="1">
    <location>
        <begin position="18"/>
        <end position="52"/>
    </location>
</feature>
<sequence>MGQGTPALCSPRGGARGKISLLEECELFDKALEELQKKEAKIVDRLAFKEQRNFLISEAWRLEEGERIYKALRP</sequence>
<accession>A0AAP0HJI2</accession>
<keyword evidence="3" id="KW-1185">Reference proteome</keyword>